<dbReference type="GO" id="GO:0051607">
    <property type="term" value="P:defense response to virus"/>
    <property type="evidence" value="ECO:0007669"/>
    <property type="project" value="UniProtKB-KW"/>
</dbReference>
<keyword evidence="3" id="KW-0548">Nucleotidyltransferase</keyword>
<dbReference type="EMBL" id="SPUM01000038">
    <property type="protein sequence ID" value="TFW33601.1"/>
    <property type="molecule type" value="Genomic_DNA"/>
</dbReference>
<dbReference type="PRINTS" id="PR00866">
    <property type="entry name" value="RNADNAPOLMS"/>
</dbReference>
<evidence type="ECO:0000256" key="1">
    <source>
        <dbReference type="ARBA" id="ARBA00012493"/>
    </source>
</evidence>
<evidence type="ECO:0000313" key="11">
    <source>
        <dbReference type="EMBL" id="TFW33601.1"/>
    </source>
</evidence>
<dbReference type="RefSeq" id="WP_135188900.1">
    <property type="nucleotide sequence ID" value="NZ_SPUM01000038.1"/>
</dbReference>
<evidence type="ECO:0000256" key="3">
    <source>
        <dbReference type="ARBA" id="ARBA00022695"/>
    </source>
</evidence>
<keyword evidence="4" id="KW-0479">Metal-binding</keyword>
<dbReference type="SUPFAM" id="SSF56672">
    <property type="entry name" value="DNA/RNA polymerases"/>
    <property type="match status" value="1"/>
</dbReference>
<sequence length="323" mass="36242">MRLPLHLQSSRYFTFGTLQEFIKASGTSTDAEIAEYERLEALGLPPISSRHSLALMLGVNPALIWSFEARPHRFYRTFHIAKGRSTRRIDAPRVGLKIVQKWLSAQLQAAYSPPEHVYGFVPNRSHVQAASIHCGAEWILSADIADFFPSTPFALVEANLKRLGFNEYAARTIASLSCLDGALAQGAPTSPVLSNICFDEMDKALLALATKHQARLSRYADDIVFSGSGEVSETLISEIRDLFVQSPWELSERKFVLSRRPNRLKVHGLLVEDKRPKLTKGYRNKLRAFRHLLANGRVRSAKDVEIMAGHLAYSDFVEKSFET</sequence>
<dbReference type="CDD" id="cd03487">
    <property type="entry name" value="RT_Bac_retron_II"/>
    <property type="match status" value="1"/>
</dbReference>
<proteinExistence type="inferred from homology"/>
<feature type="domain" description="Reverse transcriptase" evidence="10">
    <location>
        <begin position="84"/>
        <end position="258"/>
    </location>
</feature>
<evidence type="ECO:0000256" key="6">
    <source>
        <dbReference type="ARBA" id="ARBA00022918"/>
    </source>
</evidence>
<dbReference type="GO" id="GO:0003964">
    <property type="term" value="F:RNA-directed DNA polymerase activity"/>
    <property type="evidence" value="ECO:0007669"/>
    <property type="project" value="UniProtKB-KW"/>
</dbReference>
<dbReference type="OrthoDB" id="7055795at2"/>
<evidence type="ECO:0000256" key="8">
    <source>
        <dbReference type="ARBA" id="ARBA00034120"/>
    </source>
</evidence>
<gene>
    <name evidence="11" type="ORF">E4O92_06300</name>
</gene>
<evidence type="ECO:0000256" key="7">
    <source>
        <dbReference type="ARBA" id="ARBA00023118"/>
    </source>
</evidence>
<accession>A0A4Y9T331</accession>
<dbReference type="GO" id="GO:0003723">
    <property type="term" value="F:RNA binding"/>
    <property type="evidence" value="ECO:0007669"/>
    <property type="project" value="InterPro"/>
</dbReference>
<dbReference type="EC" id="2.7.7.49" evidence="1"/>
<dbReference type="GO" id="GO:0046872">
    <property type="term" value="F:metal ion binding"/>
    <property type="evidence" value="ECO:0007669"/>
    <property type="project" value="UniProtKB-KW"/>
</dbReference>
<dbReference type="Pfam" id="PF00078">
    <property type="entry name" value="RVT_1"/>
    <property type="match status" value="1"/>
</dbReference>
<keyword evidence="2" id="KW-0808">Transferase</keyword>
<name>A0A4Y9T331_9BURK</name>
<evidence type="ECO:0000256" key="2">
    <source>
        <dbReference type="ARBA" id="ARBA00022679"/>
    </source>
</evidence>
<dbReference type="PANTHER" id="PTHR34047:SF7">
    <property type="entry name" value="RNA-DIRECTED DNA POLYMERASE"/>
    <property type="match status" value="1"/>
</dbReference>
<evidence type="ECO:0000313" key="12">
    <source>
        <dbReference type="Proteomes" id="UP000297258"/>
    </source>
</evidence>
<comment type="similarity">
    <text evidence="8">Belongs to the bacterial reverse transcriptase family.</text>
</comment>
<keyword evidence="12" id="KW-1185">Reference proteome</keyword>
<keyword evidence="7" id="KW-0051">Antiviral defense</keyword>
<dbReference type="InterPro" id="IPR043502">
    <property type="entry name" value="DNA/RNA_pol_sf"/>
</dbReference>
<comment type="catalytic activity">
    <reaction evidence="9">
        <text>DNA(n) + a 2'-deoxyribonucleoside 5'-triphosphate = DNA(n+1) + diphosphate</text>
        <dbReference type="Rhea" id="RHEA:22508"/>
        <dbReference type="Rhea" id="RHEA-COMP:17339"/>
        <dbReference type="Rhea" id="RHEA-COMP:17340"/>
        <dbReference type="ChEBI" id="CHEBI:33019"/>
        <dbReference type="ChEBI" id="CHEBI:61560"/>
        <dbReference type="ChEBI" id="CHEBI:173112"/>
        <dbReference type="EC" id="2.7.7.49"/>
    </reaction>
</comment>
<comment type="caution">
    <text evidence="11">The sequence shown here is derived from an EMBL/GenBank/DDBJ whole genome shotgun (WGS) entry which is preliminary data.</text>
</comment>
<protein>
    <recommendedName>
        <fullName evidence="1">RNA-directed DNA polymerase</fullName>
        <ecNumber evidence="1">2.7.7.49</ecNumber>
    </recommendedName>
</protein>
<dbReference type="PANTHER" id="PTHR34047">
    <property type="entry name" value="NUCLEAR INTRON MATURASE 1, MITOCHONDRIAL-RELATED"/>
    <property type="match status" value="1"/>
</dbReference>
<keyword evidence="5" id="KW-0460">Magnesium</keyword>
<evidence type="ECO:0000259" key="10">
    <source>
        <dbReference type="Pfam" id="PF00078"/>
    </source>
</evidence>
<evidence type="ECO:0000256" key="4">
    <source>
        <dbReference type="ARBA" id="ARBA00022723"/>
    </source>
</evidence>
<dbReference type="InterPro" id="IPR051083">
    <property type="entry name" value="GrpII_Intron_Splice-Mob/Def"/>
</dbReference>
<evidence type="ECO:0000256" key="9">
    <source>
        <dbReference type="ARBA" id="ARBA00048173"/>
    </source>
</evidence>
<dbReference type="Proteomes" id="UP000297258">
    <property type="component" value="Unassembled WGS sequence"/>
</dbReference>
<evidence type="ECO:0000256" key="5">
    <source>
        <dbReference type="ARBA" id="ARBA00022842"/>
    </source>
</evidence>
<reference evidence="11 12" key="1">
    <citation type="submission" date="2019-03" db="EMBL/GenBank/DDBJ databases">
        <title>Draft genome of Massilia hortus sp. nov., a novel bacterial species of the Oxalobacteraceae family.</title>
        <authorList>
            <person name="Peta V."/>
            <person name="Raths R."/>
            <person name="Bucking H."/>
        </authorList>
    </citation>
    <scope>NUCLEOTIDE SEQUENCE [LARGE SCALE GENOMIC DNA]</scope>
    <source>
        <strain evidence="11 12">ONC3</strain>
    </source>
</reference>
<organism evidence="11 12">
    <name type="scientific">Massilia horti</name>
    <dbReference type="NCBI Taxonomy" id="2562153"/>
    <lineage>
        <taxon>Bacteria</taxon>
        <taxon>Pseudomonadati</taxon>
        <taxon>Pseudomonadota</taxon>
        <taxon>Betaproteobacteria</taxon>
        <taxon>Burkholderiales</taxon>
        <taxon>Oxalobacteraceae</taxon>
        <taxon>Telluria group</taxon>
        <taxon>Massilia</taxon>
    </lineage>
</organism>
<dbReference type="AlphaFoldDB" id="A0A4Y9T331"/>
<dbReference type="InterPro" id="IPR000477">
    <property type="entry name" value="RT_dom"/>
</dbReference>
<dbReference type="InterPro" id="IPR000123">
    <property type="entry name" value="Reverse_transcriptase_msDNA"/>
</dbReference>
<keyword evidence="6 11" id="KW-0695">RNA-directed DNA polymerase</keyword>